<dbReference type="Gene3D" id="3.40.50.2000">
    <property type="entry name" value="Glycogen Phosphorylase B"/>
    <property type="match status" value="2"/>
</dbReference>
<feature type="domain" description="Glycosyltransferase subfamily 4-like N-terminal" evidence="2">
    <location>
        <begin position="8"/>
        <end position="117"/>
    </location>
</feature>
<accession>A0ABS1EBH3</accession>
<dbReference type="EMBL" id="NRSH01000260">
    <property type="protein sequence ID" value="MBK1727739.1"/>
    <property type="molecule type" value="Genomic_DNA"/>
</dbReference>
<dbReference type="SUPFAM" id="SSF53756">
    <property type="entry name" value="UDP-Glycosyltransferase/glycogen phosphorylase"/>
    <property type="match status" value="1"/>
</dbReference>
<evidence type="ECO:0000259" key="1">
    <source>
        <dbReference type="Pfam" id="PF00534"/>
    </source>
</evidence>
<reference evidence="3 4" key="1">
    <citation type="journal article" date="2020" name="Microorganisms">
        <title>Osmotic Adaptation and Compatible Solute Biosynthesis of Phototrophic Bacteria as Revealed from Genome Analyses.</title>
        <authorList>
            <person name="Imhoff J.F."/>
            <person name="Rahn T."/>
            <person name="Kunzel S."/>
            <person name="Keller A."/>
            <person name="Neulinger S.C."/>
        </authorList>
    </citation>
    <scope>NUCLEOTIDE SEQUENCE [LARGE SCALE GENOMIC DNA]</scope>
    <source>
        <strain evidence="3 4">DSM 15116</strain>
    </source>
</reference>
<name>A0ABS1EBH3_9GAMM</name>
<comment type="caution">
    <text evidence="3">The sequence shown here is derived from an EMBL/GenBank/DDBJ whole genome shotgun (WGS) entry which is preliminary data.</text>
</comment>
<feature type="non-terminal residue" evidence="3">
    <location>
        <position position="323"/>
    </location>
</feature>
<proteinExistence type="predicted"/>
<keyword evidence="4" id="KW-1185">Reference proteome</keyword>
<dbReference type="PANTHER" id="PTHR45947:SF3">
    <property type="entry name" value="SULFOQUINOVOSYL TRANSFERASE SQD2"/>
    <property type="match status" value="1"/>
</dbReference>
<evidence type="ECO:0000313" key="3">
    <source>
        <dbReference type="EMBL" id="MBK1727739.1"/>
    </source>
</evidence>
<dbReference type="InterPro" id="IPR028098">
    <property type="entry name" value="Glyco_trans_4-like_N"/>
</dbReference>
<organism evidence="3 4">
    <name type="scientific">Halorhodospira neutriphila</name>
    <dbReference type="NCBI Taxonomy" id="168379"/>
    <lineage>
        <taxon>Bacteria</taxon>
        <taxon>Pseudomonadati</taxon>
        <taxon>Pseudomonadota</taxon>
        <taxon>Gammaproteobacteria</taxon>
        <taxon>Chromatiales</taxon>
        <taxon>Ectothiorhodospiraceae</taxon>
        <taxon>Halorhodospira</taxon>
    </lineage>
</organism>
<dbReference type="PANTHER" id="PTHR45947">
    <property type="entry name" value="SULFOQUINOVOSYL TRANSFERASE SQD2"/>
    <property type="match status" value="1"/>
</dbReference>
<dbReference type="Pfam" id="PF13439">
    <property type="entry name" value="Glyco_transf_4"/>
    <property type="match status" value="1"/>
</dbReference>
<dbReference type="InterPro" id="IPR050194">
    <property type="entry name" value="Glycosyltransferase_grp1"/>
</dbReference>
<dbReference type="CDD" id="cd03794">
    <property type="entry name" value="GT4_WbuB-like"/>
    <property type="match status" value="1"/>
</dbReference>
<evidence type="ECO:0000313" key="4">
    <source>
        <dbReference type="Proteomes" id="UP000738126"/>
    </source>
</evidence>
<protein>
    <submittedName>
        <fullName evidence="3">Glycosyltransferase WbuB</fullName>
    </submittedName>
</protein>
<gene>
    <name evidence="3" type="ORF">CKO13_12135</name>
</gene>
<evidence type="ECO:0000259" key="2">
    <source>
        <dbReference type="Pfam" id="PF13439"/>
    </source>
</evidence>
<feature type="domain" description="Glycosyl transferase family 1" evidence="1">
    <location>
        <begin position="135"/>
        <end position="292"/>
    </location>
</feature>
<dbReference type="InterPro" id="IPR001296">
    <property type="entry name" value="Glyco_trans_1"/>
</dbReference>
<dbReference type="Proteomes" id="UP000738126">
    <property type="component" value="Unassembled WGS sequence"/>
</dbReference>
<sequence>MALGYNAAAFAGVLAAALRRRPDFLYERYTLFSFAGLLVARLLRRPLILEVNAPLSLELQRHGALVFRGLAQRIEDWLCRSATRTVVVSHAMAEIFTARGVPRERLLVVPNGVDGERFHPGVDGGPVRRRYALEGCRVVGFVGWIRPWHGVEGLLQAAAPLVAADPGLRLLLVGDGPAVAGLRRQARRLGIEDRVVFTGAVARDEIPAHIAALDIAVQPDVTDYASPIKLFEYLAVGRAVVAPDKPNIREVVRDGVSAELFAPGQWPQLGERLARLLAEPERRRRLGQRAAERIAEGGYTWLGNARRVIEAVAAEAPVSSVEG</sequence>
<dbReference type="Pfam" id="PF00534">
    <property type="entry name" value="Glycos_transf_1"/>
    <property type="match status" value="1"/>
</dbReference>